<evidence type="ECO:0000256" key="1">
    <source>
        <dbReference type="ARBA" id="ARBA00038101"/>
    </source>
</evidence>
<dbReference type="InterPro" id="IPR011009">
    <property type="entry name" value="Kinase-like_dom_sf"/>
</dbReference>
<dbReference type="SUPFAM" id="SSF56112">
    <property type="entry name" value="Protein kinase-like (PK-like)"/>
    <property type="match status" value="1"/>
</dbReference>
<sequence length="1050" mass="119821">MATKLITTESEFEERIDESTNINEITKNSGIFHHYETFEVFEVIGNGSRGIIQKAMSITYQKIVVLKEISQSQNYSLRELINDVQKYQKIDSHDNILKLFGLTTIKDKSDKYMLIIEYADNGTLRNYLKNNFDTLNWDDKLRLAKQLTSAVMHLHSNNIIHGSIHSENIFICRSDIKLSAFRTPEHAIKSNSLASLLSSIQYSDPEYLQNIKTYKLTKRSDIYSLGVLFWELSSGMIPFEFESLSDFNLLNSIIQGKRETVINGTPREFAKIYTDCWQFKSKNRPTINQIYQSLQNIKLSDTIQNAITSTVLSIKNSQNEKKIKLKIDSKGIQDLIQTYQEEYDNKAKELEILGTFLKTLKQPDNVLNPFSTSIIMNQSKLIFDKIQNTIGELTASSISEKLSENSANIPSLSSNLEKNFNNFNESPSDKLSSFKFILDLFQYFFKYFDTYEQHNAIGPMLINYFQNNNKNPTTILNHLINHKHHLYFTGIIGFCFLYGIGTTINHKKAIEMYTRATELKDTFGNVQTNSKGVVILVKDLIKNNWIICKISLAIIYLNGIEIEKDYDKAFQLFSEVAEKNYGIGQYYVGKCYNNGYGITKDFSKAFEWYLKSSENGNSIGQYNLGRCFQNGYGTDKDENKAFKWYLKSAENGNNNAQYSLGHCYDNGIGIVKSEKKAFEWYLKSAENGNSDGQYSVAWCFQNGFGTFKDKKKAFEWYLKSAENGNAGGQNNLGWCYRNGTGVAKNEKKAFEWYLKSAEGQNPGGQCNLGWCYQNGFGTVKDEILAFEWYSKSAENENAFAQFKLGWCYQNGFGTNKDEKEAFEWYKKSAENGNQNAQYNVGLCYQNGLGTNKDEKKAFEWCLKSAKNGSMDAQCNLGWCYRNGFGIEQDKTQAFDWYLKSAEGGNSNGQWNVGLCYQTGFGTPKDDVKAFEWYKKSAENKNSIGQGKLGMCYQGGIGTAKDEKKAFEWCLKSAEGGNPYGQYILGWCYQNGFGTTKNQKKAFNWYTKSAENGYITAKYNLGWCYQNGFGIAKDDKKAFEWYLKSATEGSS</sequence>
<dbReference type="InterPro" id="IPR006597">
    <property type="entry name" value="Sel1-like"/>
</dbReference>
<dbReference type="PROSITE" id="PS50011">
    <property type="entry name" value="PROTEIN_KINASE_DOM"/>
    <property type="match status" value="1"/>
</dbReference>
<dbReference type="Pfam" id="PF08238">
    <property type="entry name" value="Sel1"/>
    <property type="match status" value="15"/>
</dbReference>
<comment type="caution">
    <text evidence="3">The sequence shown here is derived from an EMBL/GenBank/DDBJ whole genome shotgun (WGS) entry which is preliminary data.</text>
</comment>
<evidence type="ECO:0000259" key="2">
    <source>
        <dbReference type="PROSITE" id="PS50011"/>
    </source>
</evidence>
<dbReference type="InterPro" id="IPR011990">
    <property type="entry name" value="TPR-like_helical_dom_sf"/>
</dbReference>
<dbReference type="Proteomes" id="UP000266673">
    <property type="component" value="Unassembled WGS sequence"/>
</dbReference>
<dbReference type="Gene3D" id="1.10.510.10">
    <property type="entry name" value="Transferase(Phosphotransferase) domain 1"/>
    <property type="match status" value="1"/>
</dbReference>
<gene>
    <name evidence="3" type="ORF">C2G38_1997018</name>
</gene>
<dbReference type="InterPro" id="IPR050767">
    <property type="entry name" value="Sel1_AlgK"/>
</dbReference>
<dbReference type="STRING" id="44941.A0A397VWT9"/>
<dbReference type="InterPro" id="IPR000719">
    <property type="entry name" value="Prot_kinase_dom"/>
</dbReference>
<feature type="non-terminal residue" evidence="3">
    <location>
        <position position="1050"/>
    </location>
</feature>
<dbReference type="InterPro" id="IPR001245">
    <property type="entry name" value="Ser-Thr/Tyr_kinase_cat_dom"/>
</dbReference>
<organism evidence="3 4">
    <name type="scientific">Gigaspora rosea</name>
    <dbReference type="NCBI Taxonomy" id="44941"/>
    <lineage>
        <taxon>Eukaryota</taxon>
        <taxon>Fungi</taxon>
        <taxon>Fungi incertae sedis</taxon>
        <taxon>Mucoromycota</taxon>
        <taxon>Glomeromycotina</taxon>
        <taxon>Glomeromycetes</taxon>
        <taxon>Diversisporales</taxon>
        <taxon>Gigasporaceae</taxon>
        <taxon>Gigaspora</taxon>
    </lineage>
</organism>
<dbReference type="SMART" id="SM00671">
    <property type="entry name" value="SEL1"/>
    <property type="match status" value="15"/>
</dbReference>
<comment type="similarity">
    <text evidence="1">Belongs to the sel-1 family.</text>
</comment>
<dbReference type="Pfam" id="PF07714">
    <property type="entry name" value="PK_Tyr_Ser-Thr"/>
    <property type="match status" value="1"/>
</dbReference>
<name>A0A397VWT9_9GLOM</name>
<evidence type="ECO:0000313" key="4">
    <source>
        <dbReference type="Proteomes" id="UP000266673"/>
    </source>
</evidence>
<protein>
    <recommendedName>
        <fullName evidence="2">Protein kinase domain-containing protein</fullName>
    </recommendedName>
</protein>
<reference evidence="3 4" key="1">
    <citation type="submission" date="2018-06" db="EMBL/GenBank/DDBJ databases">
        <title>Comparative genomics reveals the genomic features of Rhizophagus irregularis, R. cerebriforme, R. diaphanum and Gigaspora rosea, and their symbiotic lifestyle signature.</title>
        <authorList>
            <person name="Morin E."/>
            <person name="San Clemente H."/>
            <person name="Chen E.C.H."/>
            <person name="De La Providencia I."/>
            <person name="Hainaut M."/>
            <person name="Kuo A."/>
            <person name="Kohler A."/>
            <person name="Murat C."/>
            <person name="Tang N."/>
            <person name="Roy S."/>
            <person name="Loubradou J."/>
            <person name="Henrissat B."/>
            <person name="Grigoriev I.V."/>
            <person name="Corradi N."/>
            <person name="Roux C."/>
            <person name="Martin F.M."/>
        </authorList>
    </citation>
    <scope>NUCLEOTIDE SEQUENCE [LARGE SCALE GENOMIC DNA]</scope>
    <source>
        <strain evidence="3 4">DAOM 194757</strain>
    </source>
</reference>
<dbReference type="SUPFAM" id="SSF81901">
    <property type="entry name" value="HCP-like"/>
    <property type="match status" value="4"/>
</dbReference>
<dbReference type="GO" id="GO:0005524">
    <property type="term" value="F:ATP binding"/>
    <property type="evidence" value="ECO:0007669"/>
    <property type="project" value="InterPro"/>
</dbReference>
<dbReference type="PRINTS" id="PR00109">
    <property type="entry name" value="TYRKINASE"/>
</dbReference>
<proteinExistence type="inferred from homology"/>
<dbReference type="EMBL" id="QKWP01000142">
    <property type="protein sequence ID" value="RIB26242.1"/>
    <property type="molecule type" value="Genomic_DNA"/>
</dbReference>
<dbReference type="PANTHER" id="PTHR11102:SF160">
    <property type="entry name" value="ERAD-ASSOCIATED E3 UBIQUITIN-PROTEIN LIGASE COMPONENT HRD3"/>
    <property type="match status" value="1"/>
</dbReference>
<feature type="domain" description="Protein kinase" evidence="2">
    <location>
        <begin position="38"/>
        <end position="299"/>
    </location>
</feature>
<dbReference type="AlphaFoldDB" id="A0A397VWT9"/>
<keyword evidence="4" id="KW-1185">Reference proteome</keyword>
<evidence type="ECO:0000313" key="3">
    <source>
        <dbReference type="EMBL" id="RIB26242.1"/>
    </source>
</evidence>
<dbReference type="OrthoDB" id="2423337at2759"/>
<dbReference type="PANTHER" id="PTHR11102">
    <property type="entry name" value="SEL-1-LIKE PROTEIN"/>
    <property type="match status" value="1"/>
</dbReference>
<dbReference type="Gene3D" id="1.25.40.10">
    <property type="entry name" value="Tetratricopeptide repeat domain"/>
    <property type="match status" value="3"/>
</dbReference>
<accession>A0A397VWT9</accession>
<dbReference type="GO" id="GO:0004672">
    <property type="term" value="F:protein kinase activity"/>
    <property type="evidence" value="ECO:0007669"/>
    <property type="project" value="InterPro"/>
</dbReference>